<reference evidence="1 2" key="1">
    <citation type="submission" date="2017-12" db="EMBL/GenBank/DDBJ databases">
        <title>The genome sequence of Caulobacter sp. 410.</title>
        <authorList>
            <person name="Gao J."/>
            <person name="Mao X."/>
            <person name="Sun J."/>
        </authorList>
    </citation>
    <scope>NUCLEOTIDE SEQUENCE [LARGE SCALE GENOMIC DNA]</scope>
    <source>
        <strain evidence="1 2">410</strain>
    </source>
</reference>
<evidence type="ECO:0000313" key="1">
    <source>
        <dbReference type="EMBL" id="PLR28976.1"/>
    </source>
</evidence>
<comment type="caution">
    <text evidence="1">The sequence shown here is derived from an EMBL/GenBank/DDBJ whole genome shotgun (WGS) entry which is preliminary data.</text>
</comment>
<dbReference type="OrthoDB" id="7191258at2"/>
<keyword evidence="2" id="KW-1185">Reference proteome</keyword>
<gene>
    <name evidence="1" type="ORF">SGCZBJ_00615</name>
</gene>
<protein>
    <submittedName>
        <fullName evidence="1">Uncharacterized protein</fullName>
    </submittedName>
</protein>
<name>A0A2N5DSE1_9CAUL</name>
<proteinExistence type="predicted"/>
<dbReference type="EMBL" id="PJRS01000001">
    <property type="protein sequence ID" value="PLR28976.1"/>
    <property type="molecule type" value="Genomic_DNA"/>
</dbReference>
<dbReference type="RefSeq" id="WP_101716100.1">
    <property type="nucleotide sequence ID" value="NZ_PJRS01000001.1"/>
</dbReference>
<dbReference type="Proteomes" id="UP000234479">
    <property type="component" value="Unassembled WGS sequence"/>
</dbReference>
<sequence>MTAVLAALQPAIDEAAEFGRCLRDLCPIQKRVLTALMHRLIAMEEANDAEGALVVIDEVRRILGEGRLTHH</sequence>
<evidence type="ECO:0000313" key="2">
    <source>
        <dbReference type="Proteomes" id="UP000234479"/>
    </source>
</evidence>
<organism evidence="1 2">
    <name type="scientific">Caulobacter zeae</name>
    <dbReference type="NCBI Taxonomy" id="2055137"/>
    <lineage>
        <taxon>Bacteria</taxon>
        <taxon>Pseudomonadati</taxon>
        <taxon>Pseudomonadota</taxon>
        <taxon>Alphaproteobacteria</taxon>
        <taxon>Caulobacterales</taxon>
        <taxon>Caulobacteraceae</taxon>
        <taxon>Caulobacter</taxon>
    </lineage>
</organism>
<dbReference type="AlphaFoldDB" id="A0A2N5DSE1"/>
<accession>A0A2N5DSE1</accession>